<comment type="function">
    <text evidence="3">Involved in the TCA cycle. Catalyzes the stereospecific interconversion of fumarate to L-malate.</text>
</comment>
<dbReference type="Gene3D" id="1.10.275.10">
    <property type="entry name" value="Fumarase/aspartase (N-terminal domain)"/>
    <property type="match status" value="1"/>
</dbReference>
<dbReference type="PRINTS" id="PR00145">
    <property type="entry name" value="ARGSUCLYASE"/>
</dbReference>
<dbReference type="InterPro" id="IPR022761">
    <property type="entry name" value="Fumarate_lyase_N"/>
</dbReference>
<dbReference type="UniPathway" id="UPA00223">
    <property type="reaction ID" value="UER01007"/>
</dbReference>
<comment type="caution">
    <text evidence="6">The sequence shown here is derived from an EMBL/GenBank/DDBJ whole genome shotgun (WGS) entry which is preliminary data.</text>
</comment>
<reference evidence="6" key="1">
    <citation type="journal article" date="2020" name="mSystems">
        <title>Genome- and Community-Level Interaction Insights into Carbon Utilization and Element Cycling Functions of Hydrothermarchaeota in Hydrothermal Sediment.</title>
        <authorList>
            <person name="Zhou Z."/>
            <person name="Liu Y."/>
            <person name="Xu W."/>
            <person name="Pan J."/>
            <person name="Luo Z.H."/>
            <person name="Li M."/>
        </authorList>
    </citation>
    <scope>NUCLEOTIDE SEQUENCE [LARGE SCALE GENOMIC DNA]</scope>
    <source>
        <strain evidence="6">SpSt-1056</strain>
    </source>
</reference>
<proteinExistence type="inferred from homology"/>
<feature type="binding site" evidence="3">
    <location>
        <begin position="97"/>
        <end position="99"/>
    </location>
    <ligand>
        <name>substrate</name>
    </ligand>
</feature>
<dbReference type="GO" id="GO:0006531">
    <property type="term" value="P:aspartate metabolic process"/>
    <property type="evidence" value="ECO:0007669"/>
    <property type="project" value="TreeGrafter"/>
</dbReference>
<feature type="active site" description="Proton donor/acceptor" evidence="3">
    <location>
        <position position="187"/>
    </location>
</feature>
<comment type="similarity">
    <text evidence="1 3">Belongs to the class-II fumarase/aspartase family. Fumarase subfamily.</text>
</comment>
<dbReference type="EMBL" id="DRWN01000031">
    <property type="protein sequence ID" value="HHK68399.1"/>
    <property type="molecule type" value="Genomic_DNA"/>
</dbReference>
<sequence>MGYRYEYDTLGEMKVPADALYGAQTARAVQNFPISGLRFQRPFIKALGLIKYAAAEANMKLGLLDRRIGEAVSKAALEVAEGLHDEEFVVDVFQTGSGTSTNMNANEVIANRALEILGEKRGDKKVVHPNDHVNMGQSTNDVIPTAINVSAAILMKEKLIPALERLERELAKKAEEYRDVVKAGRTHFQDAVPLTFGQEFSGYSTMIRKGRRRVLNAFESLLEVPIGGTAVGTGLNTHPEFGRLVVEKLREKTGIDFRLAENRFEAMGSRDCCLEASAAMRSLAVSLLKICEDLRILSSGPNTGINEIELPAVQPGSSIMPGKVNPVIVESAMLAAAQVIGYDKAIEEACKLGELELNMGFPLIAYDLVQAIEILSNTCDNLASKCIAGIRVNVERARKLAESSPALVTAVAPYIGYDAAAKVAKKMLAENKSIKDVLVEEAVMKPDEVEKVLDLLKMAKGGIIGKT</sequence>
<feature type="domain" description="Fumarase C C-terminal" evidence="5">
    <location>
        <begin position="407"/>
        <end position="459"/>
    </location>
</feature>
<dbReference type="InterPro" id="IPR000362">
    <property type="entry name" value="Fumarate_lyase_fam"/>
</dbReference>
<evidence type="ECO:0000313" key="6">
    <source>
        <dbReference type="EMBL" id="HHK68399.1"/>
    </source>
</evidence>
<evidence type="ECO:0000256" key="2">
    <source>
        <dbReference type="ARBA" id="ARBA00023239"/>
    </source>
</evidence>
<dbReference type="EC" id="4.2.1.2" evidence="3"/>
<evidence type="ECO:0000256" key="3">
    <source>
        <dbReference type="HAMAP-Rule" id="MF_00743"/>
    </source>
</evidence>
<feature type="binding site" evidence="3">
    <location>
        <position position="186"/>
    </location>
    <ligand>
        <name>substrate</name>
    </ligand>
</feature>
<feature type="binding site" description="in site B" evidence="3">
    <location>
        <begin position="128"/>
        <end position="131"/>
    </location>
    <ligand>
        <name>substrate</name>
    </ligand>
</feature>
<dbReference type="Gene3D" id="1.10.40.30">
    <property type="entry name" value="Fumarase/aspartase (C-terminal domain)"/>
    <property type="match status" value="1"/>
</dbReference>
<evidence type="ECO:0000256" key="1">
    <source>
        <dbReference type="ARBA" id="ARBA00009084"/>
    </source>
</evidence>
<comment type="catalytic activity">
    <reaction evidence="3">
        <text>(S)-malate = fumarate + H2O</text>
        <dbReference type="Rhea" id="RHEA:12460"/>
        <dbReference type="ChEBI" id="CHEBI:15377"/>
        <dbReference type="ChEBI" id="CHEBI:15589"/>
        <dbReference type="ChEBI" id="CHEBI:29806"/>
        <dbReference type="EC" id="4.2.1.2"/>
    </reaction>
</comment>
<dbReference type="CDD" id="cd01596">
    <property type="entry name" value="Aspartase_like"/>
    <property type="match status" value="1"/>
</dbReference>
<dbReference type="InterPro" id="IPR018951">
    <property type="entry name" value="Fumarase_C_C"/>
</dbReference>
<dbReference type="AlphaFoldDB" id="A0A7C5LCP2"/>
<dbReference type="InterPro" id="IPR005677">
    <property type="entry name" value="Fum_hydII"/>
</dbReference>
<dbReference type="PANTHER" id="PTHR42696:SF2">
    <property type="entry name" value="ASPARTATE AMMONIA-LYASE"/>
    <property type="match status" value="1"/>
</dbReference>
<accession>A0A7C5LCP2</accession>
<organism evidence="6">
    <name type="scientific">Caldiarchaeum subterraneum</name>
    <dbReference type="NCBI Taxonomy" id="311458"/>
    <lineage>
        <taxon>Archaea</taxon>
        <taxon>Nitrososphaerota</taxon>
        <taxon>Candidatus Caldarchaeales</taxon>
        <taxon>Candidatus Caldarchaeaceae</taxon>
        <taxon>Candidatus Caldarchaeum</taxon>
    </lineage>
</organism>
<dbReference type="Pfam" id="PF10415">
    <property type="entry name" value="FumaraseC_C"/>
    <property type="match status" value="1"/>
</dbReference>
<comment type="miscellaneous">
    <text evidence="3">There are 2 substrate-binding sites: the catalytic A site, and the non-catalytic B site that may play a role in the transfer of substrate or product between the active site and the solvent. Alternatively, the B site may bind allosteric effectors.</text>
</comment>
<dbReference type="GO" id="GO:0006099">
    <property type="term" value="P:tricarboxylic acid cycle"/>
    <property type="evidence" value="ECO:0007669"/>
    <property type="project" value="UniProtKB-UniRule"/>
</dbReference>
<keyword evidence="2 3" id="KW-0456">Lyase</keyword>
<comment type="pathway">
    <text evidence="3">Carbohydrate metabolism; tricarboxylic acid cycle; (S)-malate from fumarate: step 1/1.</text>
</comment>
<dbReference type="GO" id="GO:0005829">
    <property type="term" value="C:cytosol"/>
    <property type="evidence" value="ECO:0007669"/>
    <property type="project" value="TreeGrafter"/>
</dbReference>
<comment type="subunit">
    <text evidence="3">Homotetramer.</text>
</comment>
<feature type="active site" evidence="3">
    <location>
        <position position="317"/>
    </location>
</feature>
<gene>
    <name evidence="3" type="primary">fumC</name>
    <name evidence="6" type="ORF">ENM11_04500</name>
</gene>
<dbReference type="NCBIfam" id="NF008909">
    <property type="entry name" value="PRK12273.1"/>
    <property type="match status" value="1"/>
</dbReference>
<dbReference type="FunFam" id="1.20.200.10:FF:000001">
    <property type="entry name" value="Fumarate hydratase, mitochondrial"/>
    <property type="match status" value="1"/>
</dbReference>
<dbReference type="InterPro" id="IPR008948">
    <property type="entry name" value="L-Aspartase-like"/>
</dbReference>
<feature type="binding site" evidence="3">
    <location>
        <begin position="138"/>
        <end position="140"/>
    </location>
    <ligand>
        <name>substrate</name>
    </ligand>
</feature>
<evidence type="ECO:0000259" key="5">
    <source>
        <dbReference type="Pfam" id="PF10415"/>
    </source>
</evidence>
<dbReference type="Pfam" id="PF00206">
    <property type="entry name" value="Lyase_1"/>
    <property type="match status" value="1"/>
</dbReference>
<dbReference type="Gene3D" id="1.20.200.10">
    <property type="entry name" value="Fumarase/aspartase (Central domain)"/>
    <property type="match status" value="1"/>
</dbReference>
<dbReference type="GO" id="GO:0008797">
    <property type="term" value="F:aspartate ammonia-lyase activity"/>
    <property type="evidence" value="ECO:0007669"/>
    <property type="project" value="TreeGrafter"/>
</dbReference>
<dbReference type="PROSITE" id="PS00163">
    <property type="entry name" value="FUMARATE_LYASES"/>
    <property type="match status" value="1"/>
</dbReference>
<feature type="site" description="Important for catalytic activity" evidence="3">
    <location>
        <position position="330"/>
    </location>
</feature>
<dbReference type="SUPFAM" id="SSF48557">
    <property type="entry name" value="L-aspartase-like"/>
    <property type="match status" value="1"/>
</dbReference>
<dbReference type="PRINTS" id="PR00149">
    <property type="entry name" value="FUMRATELYASE"/>
</dbReference>
<feature type="domain" description="Fumarate lyase N-terminal" evidence="4">
    <location>
        <begin position="11"/>
        <end position="341"/>
    </location>
</feature>
<dbReference type="GO" id="GO:0006106">
    <property type="term" value="P:fumarate metabolic process"/>
    <property type="evidence" value="ECO:0007669"/>
    <property type="project" value="InterPro"/>
</dbReference>
<dbReference type="FunFam" id="1.10.275.10:FF:000001">
    <property type="entry name" value="Fumarate hydratase, mitochondrial"/>
    <property type="match status" value="1"/>
</dbReference>
<dbReference type="InterPro" id="IPR051546">
    <property type="entry name" value="Aspartate_Ammonia-Lyase"/>
</dbReference>
<keyword evidence="3" id="KW-0963">Cytoplasm</keyword>
<keyword evidence="3" id="KW-0816">Tricarboxylic acid cycle</keyword>
<dbReference type="PANTHER" id="PTHR42696">
    <property type="entry name" value="ASPARTATE AMMONIA-LYASE"/>
    <property type="match status" value="1"/>
</dbReference>
<protein>
    <recommendedName>
        <fullName evidence="3">Fumarate hydratase class II</fullName>
        <shortName evidence="3">Fumarase C</shortName>
        <ecNumber evidence="3">4.2.1.2</ecNumber>
    </recommendedName>
    <alternativeName>
        <fullName evidence="3">Aerobic fumarase</fullName>
    </alternativeName>
    <alternativeName>
        <fullName evidence="3">Iron-independent fumarase</fullName>
    </alternativeName>
</protein>
<feature type="binding site" evidence="3">
    <location>
        <position position="318"/>
    </location>
    <ligand>
        <name>substrate</name>
    </ligand>
</feature>
<dbReference type="InterPro" id="IPR020557">
    <property type="entry name" value="Fumarate_lyase_CS"/>
</dbReference>
<comment type="subcellular location">
    <subcellularLocation>
        <location evidence="3">Cytoplasm</location>
    </subcellularLocation>
</comment>
<dbReference type="HAMAP" id="MF_00743">
    <property type="entry name" value="FumaraseC"/>
    <property type="match status" value="1"/>
</dbReference>
<evidence type="ECO:0000259" key="4">
    <source>
        <dbReference type="Pfam" id="PF00206"/>
    </source>
</evidence>
<feature type="binding site" evidence="3">
    <location>
        <begin position="323"/>
        <end position="325"/>
    </location>
    <ligand>
        <name>substrate</name>
    </ligand>
</feature>
<name>A0A7C5LCP2_CALS0</name>
<dbReference type="GO" id="GO:0004333">
    <property type="term" value="F:fumarate hydratase activity"/>
    <property type="evidence" value="ECO:0007669"/>
    <property type="project" value="UniProtKB-UniRule"/>
</dbReference>
<dbReference type="InterPro" id="IPR024083">
    <property type="entry name" value="Fumarase/histidase_N"/>
</dbReference>